<comment type="subcellular location">
    <subcellularLocation>
        <location evidence="1">Cytoplasm</location>
        <location evidence="1">Cytoskeleton</location>
    </subcellularLocation>
</comment>
<dbReference type="GO" id="GO:0019894">
    <property type="term" value="F:kinesin binding"/>
    <property type="evidence" value="ECO:0007669"/>
    <property type="project" value="TreeGrafter"/>
</dbReference>
<keyword evidence="6 10" id="KW-0802">TPR repeat</keyword>
<keyword evidence="7" id="KW-0175">Coiled coil</keyword>
<evidence type="ECO:0000256" key="2">
    <source>
        <dbReference type="ARBA" id="ARBA00009622"/>
    </source>
</evidence>
<keyword evidence="3" id="KW-0963">Cytoplasm</keyword>
<evidence type="ECO:0000256" key="5">
    <source>
        <dbReference type="ARBA" id="ARBA00022737"/>
    </source>
</evidence>
<evidence type="ECO:0000256" key="1">
    <source>
        <dbReference type="ARBA" id="ARBA00004245"/>
    </source>
</evidence>
<evidence type="ECO:0000256" key="7">
    <source>
        <dbReference type="ARBA" id="ARBA00023054"/>
    </source>
</evidence>
<proteinExistence type="inferred from homology"/>
<dbReference type="SMART" id="SM00028">
    <property type="entry name" value="TPR"/>
    <property type="match status" value="1"/>
</dbReference>
<dbReference type="SUPFAM" id="SSF48452">
    <property type="entry name" value="TPR-like"/>
    <property type="match status" value="1"/>
</dbReference>
<sequence>FLQPDAIPESIFQRQHESLALFRKPLRGPLEETAEHVILLAIGTLVEFSFLRRTTRDDVNCKSNTNGEGDTNIFDPTSDMLSIHRVVQMVVRDGMESGENPRWLGRIVACAVRSSDRFRWFERVNIRAAKSTEHLRCLETIIAALNKEFVSSDYHIPQVRITNEAHLPHVRHIVAQLKNPEKISAETHVLLISLLDNTTWYLMNGGIYQGTEELSQMAVSISEAKLGMNNSTTALSLSNLAWLYYSQGKYNKAEPLYKRALAIDEKVSGSEHSYTANTLGRLAALYSNQGQIRHGGAAVRTGAGDP</sequence>
<evidence type="ECO:0000256" key="3">
    <source>
        <dbReference type="ARBA" id="ARBA00022490"/>
    </source>
</evidence>
<protein>
    <submittedName>
        <fullName evidence="11">Uncharacterized protein</fullName>
    </submittedName>
</protein>
<evidence type="ECO:0000313" key="11">
    <source>
        <dbReference type="EMBL" id="RUP48119.1"/>
    </source>
</evidence>
<dbReference type="AlphaFoldDB" id="A0A433DBC0"/>
<comment type="similarity">
    <text evidence="2">Belongs to the kinesin light chain family.</text>
</comment>
<dbReference type="EMBL" id="RBNI01003696">
    <property type="protein sequence ID" value="RUP48119.1"/>
    <property type="molecule type" value="Genomic_DNA"/>
</dbReference>
<dbReference type="InterPro" id="IPR002151">
    <property type="entry name" value="Kinesin_light"/>
</dbReference>
<accession>A0A433DBC0</accession>
<keyword evidence="9" id="KW-0206">Cytoskeleton</keyword>
<evidence type="ECO:0000256" key="10">
    <source>
        <dbReference type="PROSITE-ProRule" id="PRU00339"/>
    </source>
</evidence>
<dbReference type="OrthoDB" id="1658288at2759"/>
<keyword evidence="4" id="KW-0493">Microtubule</keyword>
<dbReference type="Gene3D" id="1.25.40.10">
    <property type="entry name" value="Tetratricopeptide repeat domain"/>
    <property type="match status" value="1"/>
</dbReference>
<evidence type="ECO:0000256" key="4">
    <source>
        <dbReference type="ARBA" id="ARBA00022701"/>
    </source>
</evidence>
<keyword evidence="5" id="KW-0677">Repeat</keyword>
<evidence type="ECO:0000256" key="6">
    <source>
        <dbReference type="ARBA" id="ARBA00022803"/>
    </source>
</evidence>
<dbReference type="InterPro" id="IPR019734">
    <property type="entry name" value="TPR_rpt"/>
</dbReference>
<comment type="caution">
    <text evidence="11">The sequence shown here is derived from an EMBL/GenBank/DDBJ whole genome shotgun (WGS) entry which is preliminary data.</text>
</comment>
<evidence type="ECO:0000256" key="8">
    <source>
        <dbReference type="ARBA" id="ARBA00023175"/>
    </source>
</evidence>
<dbReference type="GO" id="GO:0005874">
    <property type="term" value="C:microtubule"/>
    <property type="evidence" value="ECO:0007669"/>
    <property type="project" value="UniProtKB-KW"/>
</dbReference>
<evidence type="ECO:0000313" key="12">
    <source>
        <dbReference type="Proteomes" id="UP000268093"/>
    </source>
</evidence>
<dbReference type="InterPro" id="IPR011990">
    <property type="entry name" value="TPR-like_helical_dom_sf"/>
</dbReference>
<dbReference type="PROSITE" id="PS50005">
    <property type="entry name" value="TPR"/>
    <property type="match status" value="1"/>
</dbReference>
<dbReference type="GO" id="GO:0005871">
    <property type="term" value="C:kinesin complex"/>
    <property type="evidence" value="ECO:0007669"/>
    <property type="project" value="InterPro"/>
</dbReference>
<reference evidence="11 12" key="1">
    <citation type="journal article" date="2018" name="New Phytol.">
        <title>Phylogenomics of Endogonaceae and evolution of mycorrhizas within Mucoromycota.</title>
        <authorList>
            <person name="Chang Y."/>
            <person name="Desiro A."/>
            <person name="Na H."/>
            <person name="Sandor L."/>
            <person name="Lipzen A."/>
            <person name="Clum A."/>
            <person name="Barry K."/>
            <person name="Grigoriev I.V."/>
            <person name="Martin F.M."/>
            <person name="Stajich J.E."/>
            <person name="Smith M.E."/>
            <person name="Bonito G."/>
            <person name="Spatafora J.W."/>
        </authorList>
    </citation>
    <scope>NUCLEOTIDE SEQUENCE [LARGE SCALE GENOMIC DNA]</scope>
    <source>
        <strain evidence="11 12">GMNB39</strain>
    </source>
</reference>
<feature type="non-terminal residue" evidence="11">
    <location>
        <position position="1"/>
    </location>
</feature>
<dbReference type="PANTHER" id="PTHR45783:SF3">
    <property type="entry name" value="KINESIN LIGHT CHAIN"/>
    <property type="match status" value="1"/>
</dbReference>
<dbReference type="GO" id="GO:0005737">
    <property type="term" value="C:cytoplasm"/>
    <property type="evidence" value="ECO:0007669"/>
    <property type="project" value="TreeGrafter"/>
</dbReference>
<evidence type="ECO:0000256" key="9">
    <source>
        <dbReference type="ARBA" id="ARBA00023212"/>
    </source>
</evidence>
<keyword evidence="12" id="KW-1185">Reference proteome</keyword>
<dbReference type="GO" id="GO:0007018">
    <property type="term" value="P:microtubule-based movement"/>
    <property type="evidence" value="ECO:0007669"/>
    <property type="project" value="TreeGrafter"/>
</dbReference>
<dbReference type="PANTHER" id="PTHR45783">
    <property type="entry name" value="KINESIN LIGHT CHAIN"/>
    <property type="match status" value="1"/>
</dbReference>
<feature type="repeat" description="TPR" evidence="10">
    <location>
        <begin position="234"/>
        <end position="267"/>
    </location>
</feature>
<gene>
    <name evidence="11" type="ORF">BC936DRAFT_144938</name>
</gene>
<organism evidence="11 12">
    <name type="scientific">Jimgerdemannia flammicorona</name>
    <dbReference type="NCBI Taxonomy" id="994334"/>
    <lineage>
        <taxon>Eukaryota</taxon>
        <taxon>Fungi</taxon>
        <taxon>Fungi incertae sedis</taxon>
        <taxon>Mucoromycota</taxon>
        <taxon>Mucoromycotina</taxon>
        <taxon>Endogonomycetes</taxon>
        <taxon>Endogonales</taxon>
        <taxon>Endogonaceae</taxon>
        <taxon>Jimgerdemannia</taxon>
    </lineage>
</organism>
<keyword evidence="8" id="KW-0505">Motor protein</keyword>
<name>A0A433DBC0_9FUNG</name>
<dbReference type="Proteomes" id="UP000268093">
    <property type="component" value="Unassembled WGS sequence"/>
</dbReference>
<dbReference type="Pfam" id="PF13424">
    <property type="entry name" value="TPR_12"/>
    <property type="match status" value="1"/>
</dbReference>